<name>A0A4C1VXB4_EUMVA</name>
<proteinExistence type="predicted"/>
<dbReference type="AlphaFoldDB" id="A0A4C1VXB4"/>
<reference evidence="1 2" key="1">
    <citation type="journal article" date="2019" name="Commun. Biol.">
        <title>The bagworm genome reveals a unique fibroin gene that provides high tensile strength.</title>
        <authorList>
            <person name="Kono N."/>
            <person name="Nakamura H."/>
            <person name="Ohtoshi R."/>
            <person name="Tomita M."/>
            <person name="Numata K."/>
            <person name="Arakawa K."/>
        </authorList>
    </citation>
    <scope>NUCLEOTIDE SEQUENCE [LARGE SCALE GENOMIC DNA]</scope>
</reference>
<evidence type="ECO:0000313" key="1">
    <source>
        <dbReference type="EMBL" id="GBP43240.1"/>
    </source>
</evidence>
<dbReference type="EMBL" id="BGZK01000432">
    <property type="protein sequence ID" value="GBP43240.1"/>
    <property type="molecule type" value="Genomic_DNA"/>
</dbReference>
<dbReference type="Proteomes" id="UP000299102">
    <property type="component" value="Unassembled WGS sequence"/>
</dbReference>
<evidence type="ECO:0000313" key="2">
    <source>
        <dbReference type="Proteomes" id="UP000299102"/>
    </source>
</evidence>
<sequence>MINDQLVLMFGIYKMRTTTTACLKGGPVLSKSSTITRTRGRPELIRTKSHGCGGAPRSADLRLRTGLGIAINKHRIVLFSDENKTLF</sequence>
<gene>
    <name evidence="1" type="ORF">EVAR_39298_1</name>
</gene>
<accession>A0A4C1VXB4</accession>
<organism evidence="1 2">
    <name type="scientific">Eumeta variegata</name>
    <name type="common">Bagworm moth</name>
    <name type="synonym">Eumeta japonica</name>
    <dbReference type="NCBI Taxonomy" id="151549"/>
    <lineage>
        <taxon>Eukaryota</taxon>
        <taxon>Metazoa</taxon>
        <taxon>Ecdysozoa</taxon>
        <taxon>Arthropoda</taxon>
        <taxon>Hexapoda</taxon>
        <taxon>Insecta</taxon>
        <taxon>Pterygota</taxon>
        <taxon>Neoptera</taxon>
        <taxon>Endopterygota</taxon>
        <taxon>Lepidoptera</taxon>
        <taxon>Glossata</taxon>
        <taxon>Ditrysia</taxon>
        <taxon>Tineoidea</taxon>
        <taxon>Psychidae</taxon>
        <taxon>Oiketicinae</taxon>
        <taxon>Eumeta</taxon>
    </lineage>
</organism>
<keyword evidence="2" id="KW-1185">Reference proteome</keyword>
<protein>
    <submittedName>
        <fullName evidence="1">Uncharacterized protein</fullName>
    </submittedName>
</protein>
<comment type="caution">
    <text evidence="1">The sequence shown here is derived from an EMBL/GenBank/DDBJ whole genome shotgun (WGS) entry which is preliminary data.</text>
</comment>